<evidence type="ECO:0000256" key="11">
    <source>
        <dbReference type="HAMAP-Rule" id="MF_03193"/>
    </source>
</evidence>
<evidence type="ECO:0000256" key="2">
    <source>
        <dbReference type="ARBA" id="ARBA00005349"/>
    </source>
</evidence>
<dbReference type="HAMAP" id="MF_03193">
    <property type="entry name" value="COQ6_monooxygenase"/>
    <property type="match status" value="1"/>
</dbReference>
<dbReference type="InterPro" id="IPR051205">
    <property type="entry name" value="UbiH/COQ6_monooxygenase"/>
</dbReference>
<evidence type="ECO:0000256" key="8">
    <source>
        <dbReference type="ARBA" id="ARBA00023033"/>
    </source>
</evidence>
<dbReference type="AlphaFoldDB" id="A0AA38LU10"/>
<evidence type="ECO:0000256" key="5">
    <source>
        <dbReference type="ARBA" id="ARBA00022792"/>
    </source>
</evidence>
<keyword evidence="4 11" id="KW-0831">Ubiquinone biosynthesis</keyword>
<dbReference type="Proteomes" id="UP001164286">
    <property type="component" value="Unassembled WGS sequence"/>
</dbReference>
<sequence>MRSITPAAARRALLAVSEPSTSRAAAAIPRRAGPILDSKRVAGPQLVRRTAAVRTYATTAPGPSSCGTALPAIPAEDTFDIVIIGGANAGLALACALLSKPSIRETSRILLLEGGSLDRVRSWTGEDRWENRVSSLTAENVAWLDSIGAWKHIAQHRSCPVEEMIIWANPSPDSSPTVHFPPLGHPMAHMTENTNLQRALLRRIDEINPGSFEIRESSRVAEMQLGPGGRWVGLRIGDRWVRGSVVVGADGPNSPVRQFSAIDSYGHGYNTQAVVATLHHDEDIYPNNTAFQRFLPTGPLAFLPLSPTASTMVWSTHPTHAAAYKKLSPEALVTVVNAGYSLPESTLAALNEHIISSDTPLSAEQINTLLAQLPLPEIREQATLPSVVKTIESVASFPLKLTHADSYLGDRTVLVGDAAHTVHPLAGQGLNMGLADVRCLANVWEECRRTGADLGSRTSMAPYPRERYPANQLLLNTTDTLHHVFRSRSGPVNWVRGLGLDMINEISPLKRILMSGAGAGAGGGKRDAVGREFGPSTADQVGRGQAGGWPGKVASGLEGWLSFKSAAGMAAGMAGQAIAGRLRDFAQTRGK</sequence>
<dbReference type="Gene3D" id="3.50.50.60">
    <property type="entry name" value="FAD/NAD(P)-binding domain"/>
    <property type="match status" value="2"/>
</dbReference>
<dbReference type="FunFam" id="3.50.50.60:FF:000021">
    <property type="entry name" value="Ubiquinone biosynthesis monooxygenase COQ6"/>
    <property type="match status" value="1"/>
</dbReference>
<dbReference type="InterPro" id="IPR010971">
    <property type="entry name" value="UbiH/COQ6"/>
</dbReference>
<reference evidence="13" key="1">
    <citation type="journal article" date="2022" name="G3 (Bethesda)">
        <title>High quality genome of the basidiomycete yeast Dioszegia hungarica PDD-24b-2 isolated from cloud water.</title>
        <authorList>
            <person name="Jarrige D."/>
            <person name="Haridas S."/>
            <person name="Bleykasten-Grosshans C."/>
            <person name="Joly M."/>
            <person name="Nadalig T."/>
            <person name="Sancelme M."/>
            <person name="Vuilleumier S."/>
            <person name="Grigoriev I.V."/>
            <person name="Amato P."/>
            <person name="Bringel F."/>
        </authorList>
    </citation>
    <scope>NUCLEOTIDE SEQUENCE</scope>
    <source>
        <strain evidence="13">PDD-24b-2</strain>
    </source>
</reference>
<evidence type="ECO:0000256" key="4">
    <source>
        <dbReference type="ARBA" id="ARBA00022688"/>
    </source>
</evidence>
<keyword evidence="13" id="KW-0830">Ubiquinone</keyword>
<dbReference type="PRINTS" id="PR00420">
    <property type="entry name" value="RNGMNOXGNASE"/>
</dbReference>
<evidence type="ECO:0000313" key="14">
    <source>
        <dbReference type="Proteomes" id="UP001164286"/>
    </source>
</evidence>
<comment type="catalytic activity">
    <reaction evidence="11">
        <text>a 2-methoxy-6-(all-trans-polyprenyl)phenol + 2 reduced [2Fe-2S]-[ferredoxin] + O2 + 2 H(+) = a 2-methoxy-6-(all-trans-polyprenyl)benzene-1,4-diol + 2 oxidized [2Fe-2S]-[ferredoxin] + H2O</text>
        <dbReference type="Rhea" id="RHEA:81183"/>
        <dbReference type="Rhea" id="RHEA-COMP:9551"/>
        <dbReference type="Rhea" id="RHEA-COMP:10000"/>
        <dbReference type="Rhea" id="RHEA-COMP:10001"/>
        <dbReference type="Rhea" id="RHEA-COMP:10858"/>
        <dbReference type="ChEBI" id="CHEBI:15377"/>
        <dbReference type="ChEBI" id="CHEBI:15378"/>
        <dbReference type="ChEBI" id="CHEBI:15379"/>
        <dbReference type="ChEBI" id="CHEBI:33737"/>
        <dbReference type="ChEBI" id="CHEBI:33738"/>
        <dbReference type="ChEBI" id="CHEBI:62731"/>
        <dbReference type="ChEBI" id="CHEBI:84166"/>
        <dbReference type="EC" id="1.14.15.46"/>
    </reaction>
</comment>
<dbReference type="InterPro" id="IPR018168">
    <property type="entry name" value="Ubi_Hdrlase_CS"/>
</dbReference>
<comment type="cofactor">
    <cofactor evidence="1 11">
        <name>FAD</name>
        <dbReference type="ChEBI" id="CHEBI:57692"/>
    </cofactor>
</comment>
<dbReference type="PROSITE" id="PS01304">
    <property type="entry name" value="UBIH"/>
    <property type="match status" value="1"/>
</dbReference>
<evidence type="ECO:0000256" key="10">
    <source>
        <dbReference type="ARBA" id="ARBA00023136"/>
    </source>
</evidence>
<name>A0AA38LU10_9TREE</name>
<dbReference type="PANTHER" id="PTHR43876">
    <property type="entry name" value="UBIQUINONE BIOSYNTHESIS MONOOXYGENASE COQ6, MITOCHONDRIAL"/>
    <property type="match status" value="1"/>
</dbReference>
<feature type="domain" description="FAD-binding" evidence="12">
    <location>
        <begin position="378"/>
        <end position="442"/>
    </location>
</feature>
<comment type="function">
    <text evidence="11">FAD-dependent monooxygenase required for two non-consecutive steps during ubiquinone biosynthesis. Required for the C5-ring hydroxylation during ubiquinone biosynthesis by catalyzing the hydroxylation of 4-hydroxy-3-(all-trans-polyprenyl)benzoic acid to 3,4-dihydroxy-5-(all-trans-polyprenyl)benzoic acid. Also acts downstream of coq4, for the C1-hydroxylation during ubiquinone biosynthesis by catalyzing the hydroxylation of 2-methoxy-6-(all-trans-polyprenyl)phenol to 2-methoxy-6-(all-trans-polyprenyl)benzene-1,4-diol. The electrons required for the hydroxylation reaction are funneled indirectly to coq6 from NADPH via a ferredoxin/ferredoxin reductase system.</text>
</comment>
<keyword evidence="9 11" id="KW-0496">Mitochondrion</keyword>
<keyword evidence="10 11" id="KW-0472">Membrane</keyword>
<comment type="catalytic activity">
    <reaction evidence="11">
        <text>a 4-hydroxy-3-(all-trans-polyprenyl)benzoate + 2 reduced [2Fe-2S]-[ferredoxin] + O2 + 2 H(+) = a 3,4-dihydroxy-5-(all-trans-polyprenyl)benzoate + 2 oxidized [2Fe-2S]-[ferredoxin] + H2O</text>
        <dbReference type="Rhea" id="RHEA:81195"/>
        <dbReference type="Rhea" id="RHEA-COMP:9514"/>
        <dbReference type="Rhea" id="RHEA-COMP:10000"/>
        <dbReference type="Rhea" id="RHEA-COMP:10001"/>
        <dbReference type="Rhea" id="RHEA-COMP:10930"/>
        <dbReference type="ChEBI" id="CHEBI:15377"/>
        <dbReference type="ChEBI" id="CHEBI:15378"/>
        <dbReference type="ChEBI" id="CHEBI:15379"/>
        <dbReference type="ChEBI" id="CHEBI:33737"/>
        <dbReference type="ChEBI" id="CHEBI:33738"/>
        <dbReference type="ChEBI" id="CHEBI:64694"/>
        <dbReference type="ChEBI" id="CHEBI:78396"/>
        <dbReference type="EC" id="1.14.15.45"/>
    </reaction>
</comment>
<dbReference type="GO" id="GO:0071949">
    <property type="term" value="F:FAD binding"/>
    <property type="evidence" value="ECO:0007669"/>
    <property type="project" value="InterPro"/>
</dbReference>
<comment type="pathway">
    <text evidence="11">Cofactor biosynthesis; ubiquinone biosynthesis.</text>
</comment>
<evidence type="ECO:0000256" key="1">
    <source>
        <dbReference type="ARBA" id="ARBA00001974"/>
    </source>
</evidence>
<protein>
    <recommendedName>
        <fullName evidence="11">Ubiquinone biosynthesis monooxygenase COQ6, mitochondrial</fullName>
        <ecNumber evidence="11">1.14.15.45</ecNumber>
    </recommendedName>
    <alternativeName>
        <fullName evidence="11">2-methoxy-6-polyprenolphenol 4-hydroxylase</fullName>
        <ecNumber evidence="11">1.14.15.46</ecNumber>
    </alternativeName>
</protein>
<evidence type="ECO:0000256" key="6">
    <source>
        <dbReference type="ARBA" id="ARBA00022827"/>
    </source>
</evidence>
<dbReference type="SUPFAM" id="SSF51905">
    <property type="entry name" value="FAD/NAD(P)-binding domain"/>
    <property type="match status" value="1"/>
</dbReference>
<comment type="caution">
    <text evidence="13">The sequence shown here is derived from an EMBL/GenBank/DDBJ whole genome shotgun (WGS) entry which is preliminary data.</text>
</comment>
<comment type="subcellular location">
    <subcellularLocation>
        <location evidence="11">Mitochondrion inner membrane</location>
        <topology evidence="11">Peripheral membrane protein</topology>
        <orientation evidence="11">Matrix side</orientation>
    </subcellularLocation>
</comment>
<dbReference type="InterPro" id="IPR036188">
    <property type="entry name" value="FAD/NAD-bd_sf"/>
</dbReference>
<dbReference type="EC" id="1.14.15.45" evidence="11"/>
<dbReference type="GO" id="GO:0120538">
    <property type="term" value="F:2-methoxy-6-polyprenolphenol 4-hydroxylase activity"/>
    <property type="evidence" value="ECO:0007669"/>
    <property type="project" value="UniProtKB-EC"/>
</dbReference>
<keyword evidence="14" id="KW-1185">Reference proteome</keyword>
<dbReference type="InterPro" id="IPR002938">
    <property type="entry name" value="FAD-bd"/>
</dbReference>
<evidence type="ECO:0000256" key="9">
    <source>
        <dbReference type="ARBA" id="ARBA00023128"/>
    </source>
</evidence>
<keyword evidence="3 11" id="KW-0285">Flavoprotein</keyword>
<dbReference type="GO" id="GO:0031314">
    <property type="term" value="C:extrinsic component of mitochondrial inner membrane"/>
    <property type="evidence" value="ECO:0007669"/>
    <property type="project" value="UniProtKB-UniRule"/>
</dbReference>
<dbReference type="GO" id="GO:0106364">
    <property type="term" value="F:4-hydroxy-3-all-trans-polyprenylbenzoate oxygenase activity"/>
    <property type="evidence" value="ECO:0007669"/>
    <property type="project" value="UniProtKB-EC"/>
</dbReference>
<evidence type="ECO:0000256" key="7">
    <source>
        <dbReference type="ARBA" id="ARBA00023002"/>
    </source>
</evidence>
<dbReference type="EC" id="1.14.15.46" evidence="11"/>
<evidence type="ECO:0000259" key="12">
    <source>
        <dbReference type="Pfam" id="PF01494"/>
    </source>
</evidence>
<keyword evidence="5 11" id="KW-0999">Mitochondrion inner membrane</keyword>
<evidence type="ECO:0000256" key="3">
    <source>
        <dbReference type="ARBA" id="ARBA00022630"/>
    </source>
</evidence>
<dbReference type="PANTHER" id="PTHR43876:SF7">
    <property type="entry name" value="UBIQUINONE BIOSYNTHESIS MONOOXYGENASE COQ6, MITOCHONDRIAL"/>
    <property type="match status" value="1"/>
</dbReference>
<dbReference type="Pfam" id="PF01494">
    <property type="entry name" value="FAD_binding_3"/>
    <property type="match status" value="1"/>
</dbReference>
<dbReference type="EMBL" id="JAKWFO010000008">
    <property type="protein sequence ID" value="KAI9634034.1"/>
    <property type="molecule type" value="Genomic_DNA"/>
</dbReference>
<evidence type="ECO:0000313" key="13">
    <source>
        <dbReference type="EMBL" id="KAI9634034.1"/>
    </source>
</evidence>
<keyword evidence="8 11" id="KW-0503">Monooxygenase</keyword>
<dbReference type="NCBIfam" id="TIGR01988">
    <property type="entry name" value="Ubi-OHases"/>
    <property type="match status" value="1"/>
</dbReference>
<accession>A0AA38LU10</accession>
<gene>
    <name evidence="11" type="primary">COQ6</name>
    <name evidence="13" type="ORF">MKK02DRAFT_34692</name>
</gene>
<keyword evidence="6 11" id="KW-0274">FAD</keyword>
<comment type="subunit">
    <text evidence="11">Component of a multi-subunit COQ enzyme complex, composed of at least COQ3, COQ4, COQ5, COQ6, COQ7 and COQ9.</text>
</comment>
<organism evidence="13 14">
    <name type="scientific">Dioszegia hungarica</name>
    <dbReference type="NCBI Taxonomy" id="4972"/>
    <lineage>
        <taxon>Eukaryota</taxon>
        <taxon>Fungi</taxon>
        <taxon>Dikarya</taxon>
        <taxon>Basidiomycota</taxon>
        <taxon>Agaricomycotina</taxon>
        <taxon>Tremellomycetes</taxon>
        <taxon>Tremellales</taxon>
        <taxon>Bulleribasidiaceae</taxon>
        <taxon>Dioszegia</taxon>
    </lineage>
</organism>
<keyword evidence="7 11" id="KW-0560">Oxidoreductase</keyword>
<dbReference type="InterPro" id="IPR000689">
    <property type="entry name" value="UbQ_mOase_COQ6"/>
</dbReference>
<dbReference type="GO" id="GO:0016712">
    <property type="term" value="F:oxidoreductase activity, acting on paired donors, with incorporation or reduction of molecular oxygen, reduced flavin or flavoprotein as one donor, and incorporation of one atom of oxygen"/>
    <property type="evidence" value="ECO:0007669"/>
    <property type="project" value="UniProtKB-UniRule"/>
</dbReference>
<comment type="similarity">
    <text evidence="2 11">Belongs to the UbiH/COQ6 family.</text>
</comment>
<proteinExistence type="inferred from homology"/>